<dbReference type="RefSeq" id="WP_006806856.1">
    <property type="nucleotide sequence ID" value="NZ_AP019822.1"/>
</dbReference>
<dbReference type="Proteomes" id="UP000321606">
    <property type="component" value="Chromosome"/>
</dbReference>
<protein>
    <submittedName>
        <fullName evidence="1">Uncharacterized protein</fullName>
    </submittedName>
</protein>
<proteinExistence type="predicted"/>
<sequence length="172" mass="20452">MKKYIIIFLILSTLSISEIKYTGNKYEKIKSPKYTTYDTELKSLRRVLLVIANARVNKRYVLEKNDKDIFKGNPYYNNDEYLKQTSKLLLSLTNELKQLNYRHEIFKKANIRGYEYICSLEITEKPTRIGYIEGEIFGTVTCSSEFDDMSRFDEIYLKKVGNSYYIMDWFIS</sequence>
<organism evidence="1 2">
    <name type="scientific">Pseudoleptotrichia goodfellowii</name>
    <dbReference type="NCBI Taxonomy" id="157692"/>
    <lineage>
        <taxon>Bacteria</taxon>
        <taxon>Fusobacteriati</taxon>
        <taxon>Fusobacteriota</taxon>
        <taxon>Fusobacteriia</taxon>
        <taxon>Fusobacteriales</taxon>
        <taxon>Leptotrichiaceae</taxon>
        <taxon>Pseudoleptotrichia</taxon>
    </lineage>
</organism>
<name>A0A510J7S1_9FUSO</name>
<reference evidence="1 2" key="1">
    <citation type="submission" date="2019-07" db="EMBL/GenBank/DDBJ databases">
        <title>Complete Genome Sequence of Leptotrichia goodfellowii Strain JCM 16774.</title>
        <authorList>
            <person name="Watanabe S."/>
            <person name="Cui L."/>
        </authorList>
    </citation>
    <scope>NUCLEOTIDE SEQUENCE [LARGE SCALE GENOMIC DNA]</scope>
    <source>
        <strain evidence="1 2">JCM16774</strain>
    </source>
</reference>
<dbReference type="OrthoDB" id="82265at2"/>
<dbReference type="KEGG" id="lgo:JCM16774_0206"/>
<evidence type="ECO:0000313" key="1">
    <source>
        <dbReference type="EMBL" id="BBM35299.1"/>
    </source>
</evidence>
<dbReference type="AlphaFoldDB" id="A0A510J7S1"/>
<accession>A0A510J7S1</accession>
<gene>
    <name evidence="1" type="ORF">JCM16774_0206</name>
</gene>
<dbReference type="STRING" id="714315.GCA_000516535_00221"/>
<evidence type="ECO:0000313" key="2">
    <source>
        <dbReference type="Proteomes" id="UP000321606"/>
    </source>
</evidence>
<dbReference type="EMBL" id="AP019822">
    <property type="protein sequence ID" value="BBM35299.1"/>
    <property type="molecule type" value="Genomic_DNA"/>
</dbReference>